<dbReference type="Pfam" id="PF01536">
    <property type="entry name" value="SAM_decarbox"/>
    <property type="match status" value="1"/>
</dbReference>
<evidence type="ECO:0000256" key="3">
    <source>
        <dbReference type="SAM" id="MobiDB-lite"/>
    </source>
</evidence>
<evidence type="ECO:0000256" key="1">
    <source>
        <dbReference type="ARBA" id="ARBA00023066"/>
    </source>
</evidence>
<keyword evidence="2" id="KW-0620">Polyamine biosynthesis</keyword>
<dbReference type="InterPro" id="IPR048283">
    <property type="entry name" value="AdoMetDC-like"/>
</dbReference>
<accession>A0A1D2MJW0</accession>
<dbReference type="EMBL" id="LJIJ01001012">
    <property type="protein sequence ID" value="ODM93356.1"/>
    <property type="molecule type" value="Genomic_DNA"/>
</dbReference>
<keyword evidence="1" id="KW-0745">Spermidine biosynthesis</keyword>
<comment type="caution">
    <text evidence="4">The sequence shown here is derived from an EMBL/GenBank/DDBJ whole genome shotgun (WGS) entry which is preliminary data.</text>
</comment>
<evidence type="ECO:0000256" key="2">
    <source>
        <dbReference type="ARBA" id="ARBA00023115"/>
    </source>
</evidence>
<dbReference type="GO" id="GO:0008295">
    <property type="term" value="P:spermidine biosynthetic process"/>
    <property type="evidence" value="ECO:0007669"/>
    <property type="project" value="UniProtKB-KW"/>
</dbReference>
<keyword evidence="5" id="KW-1185">Reference proteome</keyword>
<reference evidence="4 5" key="1">
    <citation type="journal article" date="2016" name="Genome Biol. Evol.">
        <title>Gene Family Evolution Reflects Adaptation to Soil Environmental Stressors in the Genome of the Collembolan Orchesella cincta.</title>
        <authorList>
            <person name="Faddeeva-Vakhrusheva A."/>
            <person name="Derks M.F."/>
            <person name="Anvar S.Y."/>
            <person name="Agamennone V."/>
            <person name="Suring W."/>
            <person name="Smit S."/>
            <person name="van Straalen N.M."/>
            <person name="Roelofs D."/>
        </authorList>
    </citation>
    <scope>NUCLEOTIDE SEQUENCE [LARGE SCALE GENOMIC DNA]</scope>
    <source>
        <tissue evidence="4">Mixed pool</tissue>
    </source>
</reference>
<name>A0A1D2MJW0_ORCCI</name>
<organism evidence="4 5">
    <name type="scientific">Orchesella cincta</name>
    <name type="common">Springtail</name>
    <name type="synonym">Podura cincta</name>
    <dbReference type="NCBI Taxonomy" id="48709"/>
    <lineage>
        <taxon>Eukaryota</taxon>
        <taxon>Metazoa</taxon>
        <taxon>Ecdysozoa</taxon>
        <taxon>Arthropoda</taxon>
        <taxon>Hexapoda</taxon>
        <taxon>Collembola</taxon>
        <taxon>Entomobryomorpha</taxon>
        <taxon>Entomobryoidea</taxon>
        <taxon>Orchesellidae</taxon>
        <taxon>Orchesellinae</taxon>
        <taxon>Orchesella</taxon>
    </lineage>
</organism>
<protein>
    <submittedName>
        <fullName evidence="4">S-adenosylmethionine decarboxylase proenzyme</fullName>
    </submittedName>
</protein>
<dbReference type="Gene3D" id="3.30.360.50">
    <property type="entry name" value="S-adenosylmethionine decarboxylase"/>
    <property type="match status" value="1"/>
</dbReference>
<evidence type="ECO:0000313" key="5">
    <source>
        <dbReference type="Proteomes" id="UP000094527"/>
    </source>
</evidence>
<sequence>MSDKSSGRGSSGNISGISDSELELNMIDLLDNNGHFVDSDPDPDSDRVSDDSGDGGSGAEADVDGGLDSEKSEEPFYFEGVEKLLEIWFTRQDGKMGDKCSLRNITR</sequence>
<proteinExistence type="predicted"/>
<evidence type="ECO:0000313" key="4">
    <source>
        <dbReference type="EMBL" id="ODM93356.1"/>
    </source>
</evidence>
<dbReference type="Proteomes" id="UP000094527">
    <property type="component" value="Unassembled WGS sequence"/>
</dbReference>
<dbReference type="AlphaFoldDB" id="A0A1D2MJW0"/>
<dbReference type="OrthoDB" id="1068353at2759"/>
<gene>
    <name evidence="4" type="ORF">Ocin01_13325</name>
</gene>
<feature type="region of interest" description="Disordered" evidence="3">
    <location>
        <begin position="32"/>
        <end position="74"/>
    </location>
</feature>